<dbReference type="EMBL" id="JBCGBO010000007">
    <property type="protein sequence ID" value="KAK9187526.1"/>
    <property type="molecule type" value="Genomic_DNA"/>
</dbReference>
<proteinExistence type="predicted"/>
<dbReference type="Proteomes" id="UP001428341">
    <property type="component" value="Unassembled WGS sequence"/>
</dbReference>
<keyword evidence="3" id="KW-1185">Reference proteome</keyword>
<dbReference type="Pfam" id="PF09331">
    <property type="entry name" value="DUF1985"/>
    <property type="match status" value="1"/>
</dbReference>
<gene>
    <name evidence="2" type="ORF">WN944_018923</name>
</gene>
<name>A0AAP0LVN4_9ROSI</name>
<comment type="caution">
    <text evidence="2">The sequence shown here is derived from an EMBL/GenBank/DDBJ whole genome shotgun (WGS) entry which is preliminary data.</text>
</comment>
<evidence type="ECO:0000313" key="3">
    <source>
        <dbReference type="Proteomes" id="UP001428341"/>
    </source>
</evidence>
<accession>A0AAP0LVN4</accession>
<protein>
    <recommendedName>
        <fullName evidence="1">DUF1985 domain-containing protein</fullName>
    </recommendedName>
</protein>
<evidence type="ECO:0000313" key="2">
    <source>
        <dbReference type="EMBL" id="KAK9187526.1"/>
    </source>
</evidence>
<dbReference type="AlphaFoldDB" id="A0AAP0LVN4"/>
<organism evidence="2 3">
    <name type="scientific">Citrus x changshan-huyou</name>
    <dbReference type="NCBI Taxonomy" id="2935761"/>
    <lineage>
        <taxon>Eukaryota</taxon>
        <taxon>Viridiplantae</taxon>
        <taxon>Streptophyta</taxon>
        <taxon>Embryophyta</taxon>
        <taxon>Tracheophyta</taxon>
        <taxon>Spermatophyta</taxon>
        <taxon>Magnoliopsida</taxon>
        <taxon>eudicotyledons</taxon>
        <taxon>Gunneridae</taxon>
        <taxon>Pentapetalae</taxon>
        <taxon>rosids</taxon>
        <taxon>malvids</taxon>
        <taxon>Sapindales</taxon>
        <taxon>Rutaceae</taxon>
        <taxon>Aurantioideae</taxon>
        <taxon>Citrus</taxon>
    </lineage>
</organism>
<feature type="domain" description="DUF1985" evidence="1">
    <location>
        <begin position="9"/>
        <end position="88"/>
    </location>
</feature>
<sequence>MDGDGCARLYEELMDGLERYTTSKLEQLFMNSTSTDNRKIVKLAMSYFLEAVFLGKDSKTKVQAKHVRHMDNFEDFNSYPWGRVCFMKNLKSLKKALVDCVRIHKKNITEDPKHKNEAYTLAGFPMVFQIWAYEAMPDFLREFAVHNKNTIPRILNWTASRNVQYDDLLKYIFNNKNMCILPGEKEQDYISWFYNTDRHEEVGEQGRSQENDL</sequence>
<reference evidence="2 3" key="1">
    <citation type="submission" date="2024-05" db="EMBL/GenBank/DDBJ databases">
        <title>Haplotype-resolved chromosome-level genome assembly of Huyou (Citrus changshanensis).</title>
        <authorList>
            <person name="Miao C."/>
            <person name="Chen W."/>
            <person name="Wu Y."/>
            <person name="Wang L."/>
            <person name="Zhao S."/>
            <person name="Grierson D."/>
            <person name="Xu C."/>
            <person name="Chen K."/>
        </authorList>
    </citation>
    <scope>NUCLEOTIDE SEQUENCE [LARGE SCALE GENOMIC DNA]</scope>
    <source>
        <strain evidence="2">01-14</strain>
        <tissue evidence="2">Leaf</tissue>
    </source>
</reference>
<dbReference type="InterPro" id="IPR015410">
    <property type="entry name" value="DUF1985"/>
</dbReference>
<dbReference type="PANTHER" id="PTHR48449">
    <property type="entry name" value="DUF1985 DOMAIN-CONTAINING PROTEIN"/>
    <property type="match status" value="1"/>
</dbReference>
<evidence type="ECO:0000259" key="1">
    <source>
        <dbReference type="Pfam" id="PF09331"/>
    </source>
</evidence>
<dbReference type="PANTHER" id="PTHR48449:SF1">
    <property type="entry name" value="DUF1985 DOMAIN-CONTAINING PROTEIN"/>
    <property type="match status" value="1"/>
</dbReference>